<evidence type="ECO:0000313" key="1">
    <source>
        <dbReference type="EMBL" id="PZP52086.1"/>
    </source>
</evidence>
<accession>A0A2W5H223</accession>
<protein>
    <submittedName>
        <fullName evidence="1">Uncharacterized protein</fullName>
    </submittedName>
</protein>
<proteinExistence type="predicted"/>
<reference evidence="1 2" key="1">
    <citation type="submission" date="2017-11" db="EMBL/GenBank/DDBJ databases">
        <title>Infants hospitalized years apart are colonized by the same room-sourced microbial strains.</title>
        <authorList>
            <person name="Brooks B."/>
            <person name="Olm M.R."/>
            <person name="Firek B.A."/>
            <person name="Baker R."/>
            <person name="Thomas B.C."/>
            <person name="Morowitz M.J."/>
            <person name="Banfield J.F."/>
        </authorList>
    </citation>
    <scope>NUCLEOTIDE SEQUENCE [LARGE SCALE GENOMIC DNA]</scope>
    <source>
        <strain evidence="1">S2_009_000_R2_76</strain>
    </source>
</reference>
<dbReference type="AlphaFoldDB" id="A0A2W5H223"/>
<gene>
    <name evidence="1" type="ORF">DI598_01640</name>
</gene>
<sequence>MENESILLNSNDFPKNLISISHQRKLENVLPDFESLHEKIESEFNEKKSEFEKCVFLNTPNELKEYIISKISDKKRTKFNKKYSDEIIKELSNKITTLHELAIKLNKIEMLFPPEEEESLDYWRFTIYKAIMKK</sequence>
<comment type="caution">
    <text evidence="1">The sequence shown here is derived from an EMBL/GenBank/DDBJ whole genome shotgun (WGS) entry which is preliminary data.</text>
</comment>
<evidence type="ECO:0000313" key="2">
    <source>
        <dbReference type="Proteomes" id="UP000249645"/>
    </source>
</evidence>
<organism evidence="1 2">
    <name type="scientific">Pseudopedobacter saltans</name>
    <dbReference type="NCBI Taxonomy" id="151895"/>
    <lineage>
        <taxon>Bacteria</taxon>
        <taxon>Pseudomonadati</taxon>
        <taxon>Bacteroidota</taxon>
        <taxon>Sphingobacteriia</taxon>
        <taxon>Sphingobacteriales</taxon>
        <taxon>Sphingobacteriaceae</taxon>
        <taxon>Pseudopedobacter</taxon>
    </lineage>
</organism>
<dbReference type="EMBL" id="QFOI01000013">
    <property type="protein sequence ID" value="PZP52086.1"/>
    <property type="molecule type" value="Genomic_DNA"/>
</dbReference>
<name>A0A2W5H223_9SPHI</name>
<dbReference type="Proteomes" id="UP000249645">
    <property type="component" value="Unassembled WGS sequence"/>
</dbReference>